<evidence type="ECO:0000256" key="1">
    <source>
        <dbReference type="ARBA" id="ARBA00001232"/>
    </source>
</evidence>
<sequence length="343" mass="36663">MIKILVDAMGGDNAPAAPVQGAVDALNKNKNIYLILAGKKEVIEGELAKYKYDGSRLEIMDCRDVIDMNDIPTEAVRKRDSSLVRAFRSLKENEDIAGLVTAGSTGATIAAGQLILGRIRGIKRPALCPAIPNARGGYTLLCDCGANAECKPSMLCQFAVLASAYATAGFGIKNPQVGLLNNGTEEHKGDPLHQQTYQLLKKMDVINFMGNIEGRDIMLSDCDVAVADGFSGNVALKAMEGCGKLILSVLKKEATGTLSSKIGSLFLMKGFKRMRSKLDFEAVGGALLLGVKKVVIKSHGSSKARTITAAIENAATIYEGNLIGRVEEMLAKVDWNNLIPDEE</sequence>
<dbReference type="Gene3D" id="3.40.718.10">
    <property type="entry name" value="Isopropylmalate Dehydrogenase"/>
    <property type="match status" value="1"/>
</dbReference>
<dbReference type="InterPro" id="IPR012281">
    <property type="entry name" value="Phospholipid_synth_PlsX-like"/>
</dbReference>
<reference evidence="11" key="2">
    <citation type="journal article" date="2021" name="PeerJ">
        <title>Extensive microbial diversity within the chicken gut microbiome revealed by metagenomics and culture.</title>
        <authorList>
            <person name="Gilroy R."/>
            <person name="Ravi A."/>
            <person name="Getino M."/>
            <person name="Pursley I."/>
            <person name="Horton D.L."/>
            <person name="Alikhan N.F."/>
            <person name="Baker D."/>
            <person name="Gharbi K."/>
            <person name="Hall N."/>
            <person name="Watson M."/>
            <person name="Adriaenssens E.M."/>
            <person name="Foster-Nyarko E."/>
            <person name="Jarju S."/>
            <person name="Secka A."/>
            <person name="Antonio M."/>
            <person name="Oren A."/>
            <person name="Chaudhuri R.R."/>
            <person name="La Ragione R."/>
            <person name="Hildebrand F."/>
            <person name="Pallen M.J."/>
        </authorList>
    </citation>
    <scope>NUCLEOTIDE SEQUENCE</scope>
    <source>
        <strain evidence="11">ChiW25-3613</strain>
    </source>
</reference>
<dbReference type="InterPro" id="IPR003664">
    <property type="entry name" value="FA_synthesis"/>
</dbReference>
<dbReference type="SUPFAM" id="SSF53659">
    <property type="entry name" value="Isocitrate/Isopropylmalate dehydrogenase-like"/>
    <property type="match status" value="1"/>
</dbReference>
<dbReference type="NCBIfam" id="TIGR00182">
    <property type="entry name" value="plsX"/>
    <property type="match status" value="1"/>
</dbReference>
<keyword evidence="6 10" id="KW-0594">Phospholipid biosynthesis</keyword>
<comment type="subunit">
    <text evidence="9 10">Homodimer. Probably interacts with PlsY.</text>
</comment>
<dbReference type="HAMAP" id="MF_00019">
    <property type="entry name" value="PlsX"/>
    <property type="match status" value="1"/>
</dbReference>
<evidence type="ECO:0000256" key="8">
    <source>
        <dbReference type="ARBA" id="ARBA00024069"/>
    </source>
</evidence>
<evidence type="ECO:0000256" key="10">
    <source>
        <dbReference type="HAMAP-Rule" id="MF_00019"/>
    </source>
</evidence>
<keyword evidence="4 10" id="KW-0808">Transferase</keyword>
<comment type="function">
    <text evidence="10">Catalyzes the reversible formation of acyl-phosphate (acyl-PO(4)) from acyl-[acyl-carrier-protein] (acyl-ACP). This enzyme utilizes acyl-ACP as fatty acyl donor, but not acyl-CoA.</text>
</comment>
<evidence type="ECO:0000313" key="12">
    <source>
        <dbReference type="Proteomes" id="UP000824179"/>
    </source>
</evidence>
<dbReference type="Proteomes" id="UP000824179">
    <property type="component" value="Unassembled WGS sequence"/>
</dbReference>
<keyword evidence="11" id="KW-0012">Acyltransferase</keyword>
<evidence type="ECO:0000256" key="4">
    <source>
        <dbReference type="ARBA" id="ARBA00022679"/>
    </source>
</evidence>
<dbReference type="GO" id="GO:0006633">
    <property type="term" value="P:fatty acid biosynthetic process"/>
    <property type="evidence" value="ECO:0007669"/>
    <property type="project" value="UniProtKB-UniRule"/>
</dbReference>
<accession>A0A9D1AG05</accession>
<keyword evidence="7 10" id="KW-1208">Phospholipid metabolism</keyword>
<reference evidence="11" key="1">
    <citation type="submission" date="2020-10" db="EMBL/GenBank/DDBJ databases">
        <authorList>
            <person name="Gilroy R."/>
        </authorList>
    </citation>
    <scope>NUCLEOTIDE SEQUENCE</scope>
    <source>
        <strain evidence="11">ChiW25-3613</strain>
    </source>
</reference>
<evidence type="ECO:0000256" key="3">
    <source>
        <dbReference type="ARBA" id="ARBA00022516"/>
    </source>
</evidence>
<comment type="subcellular location">
    <subcellularLocation>
        <location evidence="10">Cytoplasm</location>
    </subcellularLocation>
    <text evidence="10">Associated with the membrane possibly through PlsY.</text>
</comment>
<comment type="caution">
    <text evidence="11">The sequence shown here is derived from an EMBL/GenBank/DDBJ whole genome shotgun (WGS) entry which is preliminary data.</text>
</comment>
<comment type="catalytic activity">
    <reaction evidence="1 10">
        <text>a fatty acyl-[ACP] + phosphate = an acyl phosphate + holo-[ACP]</text>
        <dbReference type="Rhea" id="RHEA:42292"/>
        <dbReference type="Rhea" id="RHEA-COMP:9685"/>
        <dbReference type="Rhea" id="RHEA-COMP:14125"/>
        <dbReference type="ChEBI" id="CHEBI:43474"/>
        <dbReference type="ChEBI" id="CHEBI:59918"/>
        <dbReference type="ChEBI" id="CHEBI:64479"/>
        <dbReference type="ChEBI" id="CHEBI:138651"/>
        <dbReference type="EC" id="2.3.1.274"/>
    </reaction>
</comment>
<dbReference type="GO" id="GO:0008654">
    <property type="term" value="P:phospholipid biosynthetic process"/>
    <property type="evidence" value="ECO:0007669"/>
    <property type="project" value="UniProtKB-KW"/>
</dbReference>
<evidence type="ECO:0000256" key="6">
    <source>
        <dbReference type="ARBA" id="ARBA00023209"/>
    </source>
</evidence>
<evidence type="ECO:0000256" key="7">
    <source>
        <dbReference type="ARBA" id="ARBA00023264"/>
    </source>
</evidence>
<dbReference type="Pfam" id="PF02504">
    <property type="entry name" value="FA_synthesis"/>
    <property type="match status" value="1"/>
</dbReference>
<protein>
    <recommendedName>
        <fullName evidence="8 10">Phosphate acyltransferase</fullName>
        <ecNumber evidence="8 10">2.3.1.274</ecNumber>
    </recommendedName>
    <alternativeName>
        <fullName evidence="10">Acyl-ACP phosphotransacylase</fullName>
    </alternativeName>
    <alternativeName>
        <fullName evidence="10">Acyl-[acyl-carrier-protein]--phosphate acyltransferase</fullName>
    </alternativeName>
    <alternativeName>
        <fullName evidence="10">Phosphate-acyl-ACP acyltransferase</fullName>
    </alternativeName>
</protein>
<dbReference type="PANTHER" id="PTHR30100:SF1">
    <property type="entry name" value="PHOSPHATE ACYLTRANSFERASE"/>
    <property type="match status" value="1"/>
</dbReference>
<evidence type="ECO:0000256" key="2">
    <source>
        <dbReference type="ARBA" id="ARBA00022490"/>
    </source>
</evidence>
<gene>
    <name evidence="10 11" type="primary">plsX</name>
    <name evidence="11" type="ORF">IAB90_03825</name>
</gene>
<evidence type="ECO:0000256" key="5">
    <source>
        <dbReference type="ARBA" id="ARBA00023098"/>
    </source>
</evidence>
<dbReference type="GO" id="GO:0043811">
    <property type="term" value="F:phosphate:acyl-[acyl carrier protein] acyltransferase activity"/>
    <property type="evidence" value="ECO:0007669"/>
    <property type="project" value="UniProtKB-UniRule"/>
</dbReference>
<dbReference type="EC" id="2.3.1.274" evidence="8 10"/>
<dbReference type="PIRSF" id="PIRSF002465">
    <property type="entry name" value="Phsphlp_syn_PlsX"/>
    <property type="match status" value="1"/>
</dbReference>
<evidence type="ECO:0000313" key="11">
    <source>
        <dbReference type="EMBL" id="HIR39492.1"/>
    </source>
</evidence>
<keyword evidence="5 10" id="KW-0443">Lipid metabolism</keyword>
<comment type="pathway">
    <text evidence="10">Lipid metabolism; phospholipid metabolism.</text>
</comment>
<dbReference type="PANTHER" id="PTHR30100">
    <property type="entry name" value="FATTY ACID/PHOSPHOLIPID SYNTHESIS PROTEIN PLSX"/>
    <property type="match status" value="1"/>
</dbReference>
<dbReference type="GO" id="GO:0005737">
    <property type="term" value="C:cytoplasm"/>
    <property type="evidence" value="ECO:0007669"/>
    <property type="project" value="UniProtKB-SubCell"/>
</dbReference>
<dbReference type="AlphaFoldDB" id="A0A9D1AG05"/>
<dbReference type="EMBL" id="DVHB01000066">
    <property type="protein sequence ID" value="HIR39492.1"/>
    <property type="molecule type" value="Genomic_DNA"/>
</dbReference>
<evidence type="ECO:0000256" key="9">
    <source>
        <dbReference type="ARBA" id="ARBA00046608"/>
    </source>
</evidence>
<comment type="similarity">
    <text evidence="10">Belongs to the PlsX family.</text>
</comment>
<keyword evidence="3 10" id="KW-0444">Lipid biosynthesis</keyword>
<organism evidence="11 12">
    <name type="scientific">Candidatus Coproplasma stercoripullorum</name>
    <dbReference type="NCBI Taxonomy" id="2840751"/>
    <lineage>
        <taxon>Bacteria</taxon>
        <taxon>Bacillati</taxon>
        <taxon>Bacillota</taxon>
        <taxon>Clostridia</taxon>
        <taxon>Eubacteriales</taxon>
        <taxon>Candidatus Coproplasma</taxon>
    </lineage>
</organism>
<keyword evidence="2 10" id="KW-0963">Cytoplasm</keyword>
<proteinExistence type="inferred from homology"/>
<name>A0A9D1AG05_9FIRM</name>